<evidence type="ECO:0000256" key="5">
    <source>
        <dbReference type="ARBA" id="ARBA00022496"/>
    </source>
</evidence>
<evidence type="ECO:0000313" key="11">
    <source>
        <dbReference type="EMBL" id="WOS97969.1"/>
    </source>
</evidence>
<keyword evidence="12" id="KW-1185">Reference proteome</keyword>
<comment type="similarity">
    <text evidence="2">Belongs to the ABC transporter superfamily.</text>
</comment>
<dbReference type="SUPFAM" id="SSF52540">
    <property type="entry name" value="P-loop containing nucleoside triphosphate hydrolases"/>
    <property type="match status" value="1"/>
</dbReference>
<dbReference type="InterPro" id="IPR003593">
    <property type="entry name" value="AAA+_ATPase"/>
</dbReference>
<dbReference type="SMART" id="SM00382">
    <property type="entry name" value="AAA"/>
    <property type="match status" value="1"/>
</dbReference>
<dbReference type="FunFam" id="3.40.50.300:FF:000134">
    <property type="entry name" value="Iron-enterobactin ABC transporter ATP-binding protein"/>
    <property type="match status" value="1"/>
</dbReference>
<evidence type="ECO:0000256" key="3">
    <source>
        <dbReference type="ARBA" id="ARBA00022448"/>
    </source>
</evidence>
<dbReference type="Proteomes" id="UP000234781">
    <property type="component" value="Chromosome"/>
</dbReference>
<evidence type="ECO:0000256" key="4">
    <source>
        <dbReference type="ARBA" id="ARBA00022475"/>
    </source>
</evidence>
<dbReference type="PROSITE" id="PS50893">
    <property type="entry name" value="ABC_TRANSPORTER_2"/>
    <property type="match status" value="1"/>
</dbReference>
<dbReference type="InterPro" id="IPR051535">
    <property type="entry name" value="Siderophore_ABC-ATPase"/>
</dbReference>
<dbReference type="InterPro" id="IPR017871">
    <property type="entry name" value="ABC_transporter-like_CS"/>
</dbReference>
<reference evidence="11 12" key="2">
    <citation type="submission" date="2023-10" db="EMBL/GenBank/DDBJ databases">
        <authorList>
            <person name="Choi B."/>
        </authorList>
    </citation>
    <scope>NUCLEOTIDE SEQUENCE [LARGE SCALE GENOMIC DNA]</scope>
    <source>
        <strain evidence="11 12">UMB0023</strain>
    </source>
</reference>
<keyword evidence="7 11" id="KW-0067">ATP-binding</keyword>
<evidence type="ECO:0000313" key="12">
    <source>
        <dbReference type="Proteomes" id="UP000234781"/>
    </source>
</evidence>
<dbReference type="PANTHER" id="PTHR42771:SF3">
    <property type="entry name" value="PETROBACTIN IMPORT ATP-BINDING PROTEIN YCLP"/>
    <property type="match status" value="1"/>
</dbReference>
<evidence type="ECO:0000256" key="1">
    <source>
        <dbReference type="ARBA" id="ARBA00004202"/>
    </source>
</evidence>
<comment type="subcellular location">
    <subcellularLocation>
        <location evidence="1">Cell membrane</location>
        <topology evidence="1">Peripheral membrane protein</topology>
    </subcellularLocation>
</comment>
<evidence type="ECO:0000256" key="7">
    <source>
        <dbReference type="ARBA" id="ARBA00022840"/>
    </source>
</evidence>
<dbReference type="RefSeq" id="WP_101756200.1">
    <property type="nucleotide sequence ID" value="NZ_CP136962.1"/>
</dbReference>
<dbReference type="GO" id="GO:0016887">
    <property type="term" value="F:ATP hydrolysis activity"/>
    <property type="evidence" value="ECO:0007669"/>
    <property type="project" value="InterPro"/>
</dbReference>
<keyword evidence="6" id="KW-0547">Nucleotide-binding</keyword>
<name>A0A9X7F3T8_NEIPE</name>
<organism evidence="11 12">
    <name type="scientific">Neisseria perflava</name>
    <dbReference type="NCBI Taxonomy" id="33053"/>
    <lineage>
        <taxon>Bacteria</taxon>
        <taxon>Pseudomonadati</taxon>
        <taxon>Pseudomonadota</taxon>
        <taxon>Betaproteobacteria</taxon>
        <taxon>Neisseriales</taxon>
        <taxon>Neisseriaceae</taxon>
        <taxon>Neisseria</taxon>
    </lineage>
</organism>
<evidence type="ECO:0000256" key="8">
    <source>
        <dbReference type="ARBA" id="ARBA00023004"/>
    </source>
</evidence>
<dbReference type="PROSITE" id="PS00211">
    <property type="entry name" value="ABC_TRANSPORTER_1"/>
    <property type="match status" value="1"/>
</dbReference>
<dbReference type="EMBL" id="CP136962">
    <property type="protein sequence ID" value="WOS97969.1"/>
    <property type="molecule type" value="Genomic_DNA"/>
</dbReference>
<keyword evidence="9" id="KW-0406">Ion transport</keyword>
<evidence type="ECO:0000256" key="9">
    <source>
        <dbReference type="ARBA" id="ARBA00023065"/>
    </source>
</evidence>
<dbReference type="GO" id="GO:0005886">
    <property type="term" value="C:plasma membrane"/>
    <property type="evidence" value="ECO:0007669"/>
    <property type="project" value="UniProtKB-SubCell"/>
</dbReference>
<dbReference type="Gene3D" id="3.40.50.300">
    <property type="entry name" value="P-loop containing nucleotide triphosphate hydrolases"/>
    <property type="match status" value="1"/>
</dbReference>
<dbReference type="Pfam" id="PF00005">
    <property type="entry name" value="ABC_tran"/>
    <property type="match status" value="1"/>
</dbReference>
<dbReference type="GO" id="GO:0005524">
    <property type="term" value="F:ATP binding"/>
    <property type="evidence" value="ECO:0007669"/>
    <property type="project" value="UniProtKB-KW"/>
</dbReference>
<dbReference type="GO" id="GO:0006826">
    <property type="term" value="P:iron ion transport"/>
    <property type="evidence" value="ECO:0007669"/>
    <property type="project" value="UniProtKB-KW"/>
</dbReference>
<evidence type="ECO:0000256" key="2">
    <source>
        <dbReference type="ARBA" id="ARBA00005417"/>
    </source>
</evidence>
<sequence>MITIRNVSHTIGSNPILNDVSLDIPEGGITALIGPNGAGKSTLLSFMARLQPLVHGDISYAGKDIKTTPTAELARTLSILTQENSIMSRITVRDLLMFGRYPYHQGRPSETDKTIVEEALAEFHLQGFADRYLTELSGGQRQRAMIAMVFCQRTDYVLLDEPLNNLDMYHARSLMQILRRLTDEHKRTTVVVLHDINQAAAYADHVVAMKNGQVAMQGAPNDIFTAENIKSLFDMDVNVLDYEGKKLVIHHV</sequence>
<reference evidence="12" key="1">
    <citation type="submission" date="2017-12" db="EMBL/GenBank/DDBJ databases">
        <title>Phylogenetic diversity of female urinary microbiome.</title>
        <authorList>
            <person name="Thomas-White K."/>
            <person name="Wolfe A.J."/>
        </authorList>
    </citation>
    <scope>NUCLEOTIDE SEQUENCE [LARGE SCALE GENOMIC DNA]</scope>
    <source>
        <strain evidence="12">UMB0023</strain>
    </source>
</reference>
<keyword evidence="3" id="KW-0813">Transport</keyword>
<evidence type="ECO:0000256" key="6">
    <source>
        <dbReference type="ARBA" id="ARBA00022741"/>
    </source>
</evidence>
<dbReference type="InterPro" id="IPR027417">
    <property type="entry name" value="P-loop_NTPase"/>
</dbReference>
<keyword evidence="4" id="KW-1003">Cell membrane</keyword>
<dbReference type="PANTHER" id="PTHR42771">
    <property type="entry name" value="IRON(3+)-HYDROXAMATE IMPORT ATP-BINDING PROTEIN FHUC"/>
    <property type="match status" value="1"/>
</dbReference>
<gene>
    <name evidence="11" type="ORF">CYJ98_010490</name>
</gene>
<proteinExistence type="inferred from homology"/>
<keyword evidence="8" id="KW-0408">Iron</keyword>
<dbReference type="InterPro" id="IPR003439">
    <property type="entry name" value="ABC_transporter-like_ATP-bd"/>
</dbReference>
<protein>
    <submittedName>
        <fullName evidence="11">ABC transporter ATP-binding protein</fullName>
    </submittedName>
</protein>
<keyword evidence="10" id="KW-0472">Membrane</keyword>
<keyword evidence="5" id="KW-0410">Iron transport</keyword>
<evidence type="ECO:0000256" key="10">
    <source>
        <dbReference type="ARBA" id="ARBA00023136"/>
    </source>
</evidence>
<accession>A0A9X7F3T8</accession>
<dbReference type="CDD" id="cd03214">
    <property type="entry name" value="ABC_Iron-Siderophores_B12_Hemin"/>
    <property type="match status" value="1"/>
</dbReference>
<dbReference type="AlphaFoldDB" id="A0A9X7F3T8"/>